<name>A0ACD3A6Q9_9AGAR</name>
<reference evidence="1 2" key="1">
    <citation type="journal article" date="2019" name="Nat. Ecol. Evol.">
        <title>Megaphylogeny resolves global patterns of mushroom evolution.</title>
        <authorList>
            <person name="Varga T."/>
            <person name="Krizsan K."/>
            <person name="Foldi C."/>
            <person name="Dima B."/>
            <person name="Sanchez-Garcia M."/>
            <person name="Sanchez-Ramirez S."/>
            <person name="Szollosi G.J."/>
            <person name="Szarkandi J.G."/>
            <person name="Papp V."/>
            <person name="Albert L."/>
            <person name="Andreopoulos W."/>
            <person name="Angelini C."/>
            <person name="Antonin V."/>
            <person name="Barry K.W."/>
            <person name="Bougher N.L."/>
            <person name="Buchanan P."/>
            <person name="Buyck B."/>
            <person name="Bense V."/>
            <person name="Catcheside P."/>
            <person name="Chovatia M."/>
            <person name="Cooper J."/>
            <person name="Damon W."/>
            <person name="Desjardin D."/>
            <person name="Finy P."/>
            <person name="Geml J."/>
            <person name="Haridas S."/>
            <person name="Hughes K."/>
            <person name="Justo A."/>
            <person name="Karasinski D."/>
            <person name="Kautmanova I."/>
            <person name="Kiss B."/>
            <person name="Kocsube S."/>
            <person name="Kotiranta H."/>
            <person name="LaButti K.M."/>
            <person name="Lechner B.E."/>
            <person name="Liimatainen K."/>
            <person name="Lipzen A."/>
            <person name="Lukacs Z."/>
            <person name="Mihaltcheva S."/>
            <person name="Morgado L.N."/>
            <person name="Niskanen T."/>
            <person name="Noordeloos M.E."/>
            <person name="Ohm R.A."/>
            <person name="Ortiz-Santana B."/>
            <person name="Ovrebo C."/>
            <person name="Racz N."/>
            <person name="Riley R."/>
            <person name="Savchenko A."/>
            <person name="Shiryaev A."/>
            <person name="Soop K."/>
            <person name="Spirin V."/>
            <person name="Szebenyi C."/>
            <person name="Tomsovsky M."/>
            <person name="Tulloss R.E."/>
            <person name="Uehling J."/>
            <person name="Grigoriev I.V."/>
            <person name="Vagvolgyi C."/>
            <person name="Papp T."/>
            <person name="Martin F.M."/>
            <person name="Miettinen O."/>
            <person name="Hibbett D.S."/>
            <person name="Nagy L.G."/>
        </authorList>
    </citation>
    <scope>NUCLEOTIDE SEQUENCE [LARGE SCALE GENOMIC DNA]</scope>
    <source>
        <strain evidence="1 2">NL-1719</strain>
    </source>
</reference>
<proteinExistence type="predicted"/>
<protein>
    <submittedName>
        <fullName evidence="1">Uncharacterized protein</fullName>
    </submittedName>
</protein>
<accession>A0ACD3A6Q9</accession>
<dbReference type="Proteomes" id="UP000308600">
    <property type="component" value="Unassembled WGS sequence"/>
</dbReference>
<keyword evidence="2" id="KW-1185">Reference proteome</keyword>
<evidence type="ECO:0000313" key="1">
    <source>
        <dbReference type="EMBL" id="TFK61382.1"/>
    </source>
</evidence>
<evidence type="ECO:0000313" key="2">
    <source>
        <dbReference type="Proteomes" id="UP000308600"/>
    </source>
</evidence>
<organism evidence="1 2">
    <name type="scientific">Pluteus cervinus</name>
    <dbReference type="NCBI Taxonomy" id="181527"/>
    <lineage>
        <taxon>Eukaryota</taxon>
        <taxon>Fungi</taxon>
        <taxon>Dikarya</taxon>
        <taxon>Basidiomycota</taxon>
        <taxon>Agaricomycotina</taxon>
        <taxon>Agaricomycetes</taxon>
        <taxon>Agaricomycetidae</taxon>
        <taxon>Agaricales</taxon>
        <taxon>Pluteineae</taxon>
        <taxon>Pluteaceae</taxon>
        <taxon>Pluteus</taxon>
    </lineage>
</organism>
<dbReference type="EMBL" id="ML208665">
    <property type="protein sequence ID" value="TFK61382.1"/>
    <property type="molecule type" value="Genomic_DNA"/>
</dbReference>
<sequence>MLIVLAAFAVFRAQATPISIPPESVPTVDAPHNVLFGVDPPCVGVRTLGQLVGSCVFTVIVTATVWAPRQNISDRNSTFWKRPWIRTKLELYSLMAPEAILWWGMRQRIGAKLLVEQMNRIEPELKWDLMHGHFAQMGGFARRDNGMVLYPHTLFHLLRDQRINVKELQVHRQIRDKNKFTFLSGFLVALQVTWFFLESLSRLHHGLPLTALEVVALAFTTVNAITSVVWWSKPYNIRTPIYLSVQPPPGSGPDRDSSQGDIAPYILSPPLNLLDERDIWEKANDRVKKLMTAAQETWTRCTTFWKLEGEVAGEGGVVKEAVGQKLVTKGAKLGNAIKNLWITDPEKPSGSVLTPFSAVVAPIWELLGDSHISTTATHVSTFYGLAMPPHYYLDLALPCFVIMIIFGAIHFLSWHATFHTHTQLLLWRSSSIVLVSHPALLLLSSLVDHVYLHTLARPPQKTKWPTSTEFLLSFSFVLCLFGTLSYIVARFCVLVLAFLALRNLPSGALDDVSWTFYIPHF</sequence>
<gene>
    <name evidence="1" type="ORF">BDN72DRAFT_904159</name>
</gene>